<protein>
    <submittedName>
        <fullName evidence="1">Uncharacterized protein</fullName>
    </submittedName>
</protein>
<organism evidence="1 2">
    <name type="scientific">candidate division WS6 bacterium GW2011_GWF1_35_23</name>
    <dbReference type="NCBI Taxonomy" id="1619097"/>
    <lineage>
        <taxon>Bacteria</taxon>
        <taxon>Candidatus Dojkabacteria</taxon>
    </lineage>
</organism>
<sequence length="42" mass="4919">MRGQDIYERMEALGHSAGNTKLAMVEIFLRQELKRIQNEIEV</sequence>
<gene>
    <name evidence="1" type="ORF">UR73_C0038G0009</name>
</gene>
<dbReference type="AlphaFoldDB" id="A0A0G0CEQ6"/>
<dbReference type="Proteomes" id="UP000034816">
    <property type="component" value="Unassembled WGS sequence"/>
</dbReference>
<evidence type="ECO:0000313" key="2">
    <source>
        <dbReference type="Proteomes" id="UP000034816"/>
    </source>
</evidence>
<reference evidence="1 2" key="1">
    <citation type="journal article" date="2015" name="Nature">
        <title>rRNA introns, odd ribosomes, and small enigmatic genomes across a large radiation of phyla.</title>
        <authorList>
            <person name="Brown C.T."/>
            <person name="Hug L.A."/>
            <person name="Thomas B.C."/>
            <person name="Sharon I."/>
            <person name="Castelle C.J."/>
            <person name="Singh A."/>
            <person name="Wilkins M.J."/>
            <person name="Williams K.H."/>
            <person name="Banfield J.F."/>
        </authorList>
    </citation>
    <scope>NUCLEOTIDE SEQUENCE [LARGE SCALE GENOMIC DNA]</scope>
</reference>
<evidence type="ECO:0000313" key="1">
    <source>
        <dbReference type="EMBL" id="KKP74576.1"/>
    </source>
</evidence>
<accession>A0A0G0CEQ6</accession>
<dbReference type="EMBL" id="LBQH01000038">
    <property type="protein sequence ID" value="KKP74576.1"/>
    <property type="molecule type" value="Genomic_DNA"/>
</dbReference>
<name>A0A0G0CEQ6_9BACT</name>
<comment type="caution">
    <text evidence="1">The sequence shown here is derived from an EMBL/GenBank/DDBJ whole genome shotgun (WGS) entry which is preliminary data.</text>
</comment>
<proteinExistence type="predicted"/>